<dbReference type="EMBL" id="LXQA010270807">
    <property type="protein sequence ID" value="MCI39716.1"/>
    <property type="molecule type" value="Genomic_DNA"/>
</dbReference>
<organism evidence="1 2">
    <name type="scientific">Trifolium medium</name>
    <dbReference type="NCBI Taxonomy" id="97028"/>
    <lineage>
        <taxon>Eukaryota</taxon>
        <taxon>Viridiplantae</taxon>
        <taxon>Streptophyta</taxon>
        <taxon>Embryophyta</taxon>
        <taxon>Tracheophyta</taxon>
        <taxon>Spermatophyta</taxon>
        <taxon>Magnoliopsida</taxon>
        <taxon>eudicotyledons</taxon>
        <taxon>Gunneridae</taxon>
        <taxon>Pentapetalae</taxon>
        <taxon>rosids</taxon>
        <taxon>fabids</taxon>
        <taxon>Fabales</taxon>
        <taxon>Fabaceae</taxon>
        <taxon>Papilionoideae</taxon>
        <taxon>50 kb inversion clade</taxon>
        <taxon>NPAAA clade</taxon>
        <taxon>Hologalegina</taxon>
        <taxon>IRL clade</taxon>
        <taxon>Trifolieae</taxon>
        <taxon>Trifolium</taxon>
    </lineage>
</organism>
<keyword evidence="2" id="KW-1185">Reference proteome</keyword>
<accession>A0A392RVW5</accession>
<proteinExistence type="predicted"/>
<reference evidence="1 2" key="1">
    <citation type="journal article" date="2018" name="Front. Plant Sci.">
        <title>Red Clover (Trifolium pratense) and Zigzag Clover (T. medium) - A Picture of Genomic Similarities and Differences.</title>
        <authorList>
            <person name="Dluhosova J."/>
            <person name="Istvanek J."/>
            <person name="Nedelnik J."/>
            <person name="Repkova J."/>
        </authorList>
    </citation>
    <scope>NUCLEOTIDE SEQUENCE [LARGE SCALE GENOMIC DNA]</scope>
    <source>
        <strain evidence="2">cv. 10/8</strain>
        <tissue evidence="1">Leaf</tissue>
    </source>
</reference>
<evidence type="ECO:0000313" key="2">
    <source>
        <dbReference type="Proteomes" id="UP000265520"/>
    </source>
</evidence>
<protein>
    <submittedName>
        <fullName evidence="1">Uncharacterized protein</fullName>
    </submittedName>
</protein>
<name>A0A392RVW5_9FABA</name>
<dbReference type="AlphaFoldDB" id="A0A392RVW5"/>
<evidence type="ECO:0000313" key="1">
    <source>
        <dbReference type="EMBL" id="MCI39716.1"/>
    </source>
</evidence>
<comment type="caution">
    <text evidence="1">The sequence shown here is derived from an EMBL/GenBank/DDBJ whole genome shotgun (WGS) entry which is preliminary data.</text>
</comment>
<feature type="non-terminal residue" evidence="1">
    <location>
        <position position="51"/>
    </location>
</feature>
<dbReference type="Proteomes" id="UP000265520">
    <property type="component" value="Unassembled WGS sequence"/>
</dbReference>
<sequence>MAEEPFPPSILEINVGPVDPMVELNVASVVDACVGCPSGIKLVEFELAFVE</sequence>